<dbReference type="Pfam" id="PF13450">
    <property type="entry name" value="NAD_binding_8"/>
    <property type="match status" value="1"/>
</dbReference>
<dbReference type="Pfam" id="PF01593">
    <property type="entry name" value="Amino_oxidase"/>
    <property type="match status" value="1"/>
</dbReference>
<gene>
    <name evidence="3" type="ORF">HKW67_09705</name>
</gene>
<dbReference type="RefSeq" id="WP_171225198.1">
    <property type="nucleotide sequence ID" value="NZ_CP053085.1"/>
</dbReference>
<dbReference type="InterPro" id="IPR002937">
    <property type="entry name" value="Amino_oxidase"/>
</dbReference>
<evidence type="ECO:0000259" key="2">
    <source>
        <dbReference type="Pfam" id="PF01593"/>
    </source>
</evidence>
<dbReference type="EMBL" id="CP053085">
    <property type="protein sequence ID" value="QJR35768.1"/>
    <property type="molecule type" value="Genomic_DNA"/>
</dbReference>
<sequence length="385" mass="40858">MNDSRLPASIPVHADVAVVGGGLAGLTAAWQLAASGQRVTLFEARSRLGGRVLTVPAAPFADRAWLDLGPAWFWPHQQHIRALVARFELPVFAQHRDGLARYEAGAGRAPESFDASGQSDASYRLAGGMTALTQALYAATQTGPTPVTVHLDAEVHTLTLQPDGVTIDGTGFSATARRVIVAAPPRVVARDILFAPPLSDAMRATLTDTVTWMGHAMKCVVTYDTPFWRHAGRSGYAVSWGGPLQEIHDACMAPHDGSSAGYALMGFVTARTTVAARAFRDASLDERRTAVLAQLSRLFGQEALNAIGYDEYDWTRDPLSCGPLDEMPPSTHPDYGHALFSGDAWNGRLIWAGSETSAIGGGYLDGAVASGSRAARAVLSFAESS</sequence>
<evidence type="ECO:0000313" key="3">
    <source>
        <dbReference type="EMBL" id="QJR35768.1"/>
    </source>
</evidence>
<dbReference type="Gene3D" id="3.50.50.60">
    <property type="entry name" value="FAD/NAD(P)-binding domain"/>
    <property type="match status" value="2"/>
</dbReference>
<dbReference type="PANTHER" id="PTHR43563">
    <property type="entry name" value="AMINE OXIDASE"/>
    <property type="match status" value="1"/>
</dbReference>
<protein>
    <submittedName>
        <fullName evidence="3">FAD-dependent oxidoreductase</fullName>
    </submittedName>
</protein>
<evidence type="ECO:0000256" key="1">
    <source>
        <dbReference type="ARBA" id="ARBA00005995"/>
    </source>
</evidence>
<name>A0A6M4IP95_9BACT</name>
<dbReference type="PANTHER" id="PTHR43563:SF1">
    <property type="entry name" value="AMINE OXIDASE [FLAVIN-CONTAINING] B"/>
    <property type="match status" value="1"/>
</dbReference>
<proteinExistence type="inferred from homology"/>
<dbReference type="InterPro" id="IPR050703">
    <property type="entry name" value="Flavin_MAO"/>
</dbReference>
<dbReference type="GO" id="GO:0016491">
    <property type="term" value="F:oxidoreductase activity"/>
    <property type="evidence" value="ECO:0007669"/>
    <property type="project" value="InterPro"/>
</dbReference>
<dbReference type="SUPFAM" id="SSF54373">
    <property type="entry name" value="FAD-linked reductases, C-terminal domain"/>
    <property type="match status" value="1"/>
</dbReference>
<organism evidence="3 4">
    <name type="scientific">Gemmatimonas groenlandica</name>
    <dbReference type="NCBI Taxonomy" id="2732249"/>
    <lineage>
        <taxon>Bacteria</taxon>
        <taxon>Pseudomonadati</taxon>
        <taxon>Gemmatimonadota</taxon>
        <taxon>Gemmatimonadia</taxon>
        <taxon>Gemmatimonadales</taxon>
        <taxon>Gemmatimonadaceae</taxon>
        <taxon>Gemmatimonas</taxon>
    </lineage>
</organism>
<reference evidence="3 4" key="1">
    <citation type="submission" date="2020-05" db="EMBL/GenBank/DDBJ databases">
        <title>Complete genome sequence of Gemmatimonas greenlandica TET16.</title>
        <authorList>
            <person name="Zeng Y."/>
        </authorList>
    </citation>
    <scope>NUCLEOTIDE SEQUENCE [LARGE SCALE GENOMIC DNA]</scope>
    <source>
        <strain evidence="3 4">TET16</strain>
    </source>
</reference>
<feature type="domain" description="Amine oxidase" evidence="2">
    <location>
        <begin position="118"/>
        <end position="379"/>
    </location>
</feature>
<dbReference type="AlphaFoldDB" id="A0A6M4IP95"/>
<dbReference type="SUPFAM" id="SSF51905">
    <property type="entry name" value="FAD/NAD(P)-binding domain"/>
    <property type="match status" value="1"/>
</dbReference>
<accession>A0A6M4IP95</accession>
<dbReference type="Proteomes" id="UP000500938">
    <property type="component" value="Chromosome"/>
</dbReference>
<dbReference type="KEGG" id="ggr:HKW67_09705"/>
<dbReference type="InterPro" id="IPR036188">
    <property type="entry name" value="FAD/NAD-bd_sf"/>
</dbReference>
<comment type="similarity">
    <text evidence="1">Belongs to the flavin monoamine oxidase family.</text>
</comment>
<keyword evidence="4" id="KW-1185">Reference proteome</keyword>
<evidence type="ECO:0000313" key="4">
    <source>
        <dbReference type="Proteomes" id="UP000500938"/>
    </source>
</evidence>